<dbReference type="Gene3D" id="3.75.10.10">
    <property type="entry name" value="L-arginine/glycine Amidinotransferase, Chain A"/>
    <property type="match status" value="1"/>
</dbReference>
<comment type="caution">
    <text evidence="1">The sequence shown here is derived from an EMBL/GenBank/DDBJ whole genome shotgun (WGS) entry which is preliminary data.</text>
</comment>
<proteinExistence type="predicted"/>
<dbReference type="PANTHER" id="PTHR47271">
    <property type="entry name" value="ARGININE DEIMINASE"/>
    <property type="match status" value="1"/>
</dbReference>
<sequence length="286" mass="32763">MALAFEKQLRVFCDTEYETLHKVILCEPKYMKIKEVINETQKQYKNENIDSELATRQHTEFIKSLQQQGVEVILIPPSQQYPEQVFTRDIGFTIGSTLFVAEMANDIRLGEEKVLKQILQEKEILFQDLTKGVIEGGDVIINKNTVYIGISSRTNGKAVEQMKKILPDHEIIPIPFDEKYLHLDCVFNILSPNEALYFPEALDQNTIDFLKTRFQLIEVSEDEQFTLGTNVLSIGEKRVFSLPINKNVNKKLKTLGYNVIEVDISEIIKSGGSFRCCTLPILRGKK</sequence>
<accession>A0A942YET8</accession>
<dbReference type="Proteomes" id="UP000681414">
    <property type="component" value="Unassembled WGS sequence"/>
</dbReference>
<dbReference type="PANTHER" id="PTHR47271:SF2">
    <property type="entry name" value="ARGININE DEIMINASE"/>
    <property type="match status" value="1"/>
</dbReference>
<organism evidence="1 2">
    <name type="scientific">Lederbergia citri</name>
    <dbReference type="NCBI Taxonomy" id="2833580"/>
    <lineage>
        <taxon>Bacteria</taxon>
        <taxon>Bacillati</taxon>
        <taxon>Bacillota</taxon>
        <taxon>Bacilli</taxon>
        <taxon>Bacillales</taxon>
        <taxon>Bacillaceae</taxon>
        <taxon>Lederbergia</taxon>
    </lineage>
</organism>
<dbReference type="AlphaFoldDB" id="A0A942YET8"/>
<dbReference type="RefSeq" id="WP_213123465.1">
    <property type="nucleotide sequence ID" value="NZ_JAGYPG010000001.1"/>
</dbReference>
<dbReference type="Pfam" id="PF19420">
    <property type="entry name" value="DDAH_eukar"/>
    <property type="match status" value="1"/>
</dbReference>
<dbReference type="SUPFAM" id="SSF55909">
    <property type="entry name" value="Pentein"/>
    <property type="match status" value="1"/>
</dbReference>
<dbReference type="GO" id="GO:0019546">
    <property type="term" value="P:L-arginine deiminase pathway"/>
    <property type="evidence" value="ECO:0007669"/>
    <property type="project" value="TreeGrafter"/>
</dbReference>
<dbReference type="EMBL" id="JAGYPG010000001">
    <property type="protein sequence ID" value="MBS4194268.1"/>
    <property type="molecule type" value="Genomic_DNA"/>
</dbReference>
<evidence type="ECO:0000313" key="1">
    <source>
        <dbReference type="EMBL" id="MBS4194268.1"/>
    </source>
</evidence>
<protein>
    <submittedName>
        <fullName evidence="1">Dimethylarginine dimethylaminohydrolase family protein</fullName>
    </submittedName>
</protein>
<name>A0A942YET8_9BACI</name>
<dbReference type="GO" id="GO:0016990">
    <property type="term" value="F:arginine deiminase activity"/>
    <property type="evidence" value="ECO:0007669"/>
    <property type="project" value="TreeGrafter"/>
</dbReference>
<reference evidence="1 2" key="1">
    <citation type="submission" date="2021-05" db="EMBL/GenBank/DDBJ databases">
        <title>Novel Bacillus species.</title>
        <authorList>
            <person name="Liu G."/>
        </authorList>
    </citation>
    <scope>NUCLEOTIDE SEQUENCE [LARGE SCALE GENOMIC DNA]</scope>
    <source>
        <strain evidence="2">FJAT-49780</strain>
    </source>
</reference>
<keyword evidence="2" id="KW-1185">Reference proteome</keyword>
<evidence type="ECO:0000313" key="2">
    <source>
        <dbReference type="Proteomes" id="UP000681414"/>
    </source>
</evidence>
<gene>
    <name evidence="1" type="ORF">KHA97_04150</name>
</gene>